<evidence type="ECO:0000256" key="5">
    <source>
        <dbReference type="RuleBase" id="RU362066"/>
    </source>
</evidence>
<comment type="function">
    <text evidence="5">Required for morphogenesis and for the elongation of the flagellar filament by facilitating polymerization of the flagellin monomers at the tip of growing filament. Forms a capping structure, which prevents flagellin subunits (transported through the central channel of the flagellum) from leaking out without polymerization at the distal end.</text>
</comment>
<dbReference type="OrthoDB" id="9776025at2"/>
<comment type="subunit">
    <text evidence="2 5">Homopentamer.</text>
</comment>
<dbReference type="EMBL" id="FUZT01000003">
    <property type="protein sequence ID" value="SKC55771.1"/>
    <property type="molecule type" value="Genomic_DNA"/>
</dbReference>
<evidence type="ECO:0000256" key="4">
    <source>
        <dbReference type="ARBA" id="ARBA00023143"/>
    </source>
</evidence>
<evidence type="ECO:0000259" key="6">
    <source>
        <dbReference type="Pfam" id="PF02465"/>
    </source>
</evidence>
<dbReference type="GO" id="GO:0009424">
    <property type="term" value="C:bacterial-type flagellum hook"/>
    <property type="evidence" value="ECO:0007669"/>
    <property type="project" value="UniProtKB-UniRule"/>
</dbReference>
<sequence>MSNMRIFGLSGSGMDIDKIVGDLMKVERERRVSKLERKRQIDLWRSEMYQSINKDIANFIVDARKEFGLAKLTDTGTLLSGSMDSFTWVKSASSSDETKVDAKATAKALNGSYNLNITQLAKNVSKTSTDSISVEGKTSKDTLDEQFAGISSGKILSFKIRTNVTENDPENYPNGYKEFSFDTSVNTLEDVIDEINNSNIGIQAAYDSDIDRFFLNTTETGEENYFNISNADLDGIDPADIITPDKFFADALKLDVNIDEDYGGKDAKFDFGDATGLTKSSNTFSINGINITAKNTGQTTITVGTDVDSVYEKITDFVDKYNELISGINEKLGEEVHRDYQPLTDEEKESLTEDQVKKWEDMAKSGLIKNDRILSTMLMSVRKGLYKSVSGLSDSMNHLTQIGIETGEYSSKGKLEVDETKLKKAILNNPNGVIDLLFNSPDDYIDDEDKYNKSGLITRMFDTMTEDMKEIIDKAGPGEDSDLLRDVKSSILIDFVAGKNLKNGSISMLDENILDLEREILTQEKVLLRIENRYYSKYGAMEQALGQMYQQSSWLSSQLGSLM</sequence>
<dbReference type="InterPro" id="IPR010809">
    <property type="entry name" value="FliD_C"/>
</dbReference>
<dbReference type="InterPro" id="IPR003481">
    <property type="entry name" value="FliD_N"/>
</dbReference>
<comment type="similarity">
    <text evidence="1 5">Belongs to the FliD family.</text>
</comment>
<feature type="domain" description="Flagellar hook-associated protein 2 N-terminal" evidence="6">
    <location>
        <begin position="12"/>
        <end position="123"/>
    </location>
</feature>
<keyword evidence="5" id="KW-0964">Secreted</keyword>
<dbReference type="STRING" id="36842.SAMN02194393_01403"/>
<dbReference type="InterPro" id="IPR040026">
    <property type="entry name" value="FliD"/>
</dbReference>
<evidence type="ECO:0000256" key="3">
    <source>
        <dbReference type="ARBA" id="ARBA00023054"/>
    </source>
</evidence>
<reference evidence="8 9" key="1">
    <citation type="submission" date="2017-02" db="EMBL/GenBank/DDBJ databases">
        <authorList>
            <person name="Peterson S.W."/>
        </authorList>
    </citation>
    <scope>NUCLEOTIDE SEQUENCE [LARGE SCALE GENOMIC DNA]</scope>
    <source>
        <strain evidence="8 9">M1</strain>
    </source>
</reference>
<dbReference type="GO" id="GO:0071973">
    <property type="term" value="P:bacterial-type flagellum-dependent cell motility"/>
    <property type="evidence" value="ECO:0007669"/>
    <property type="project" value="TreeGrafter"/>
</dbReference>
<gene>
    <name evidence="8" type="ORF">SAMN02194393_01403</name>
</gene>
<keyword evidence="4 5" id="KW-0975">Bacterial flagellum</keyword>
<organism evidence="8 9">
    <name type="scientific">Maledivibacter halophilus</name>
    <dbReference type="NCBI Taxonomy" id="36842"/>
    <lineage>
        <taxon>Bacteria</taxon>
        <taxon>Bacillati</taxon>
        <taxon>Bacillota</taxon>
        <taxon>Clostridia</taxon>
        <taxon>Peptostreptococcales</taxon>
        <taxon>Caminicellaceae</taxon>
        <taxon>Maledivibacter</taxon>
    </lineage>
</organism>
<dbReference type="PANTHER" id="PTHR30288:SF0">
    <property type="entry name" value="FLAGELLAR HOOK-ASSOCIATED PROTEIN 2"/>
    <property type="match status" value="1"/>
</dbReference>
<comment type="subcellular location">
    <subcellularLocation>
        <location evidence="5">Secreted</location>
    </subcellularLocation>
    <subcellularLocation>
        <location evidence="5">Bacterial flagellum</location>
    </subcellularLocation>
</comment>
<keyword evidence="8" id="KW-0282">Flagellum</keyword>
<dbReference type="Proteomes" id="UP000190285">
    <property type="component" value="Unassembled WGS sequence"/>
</dbReference>
<keyword evidence="8" id="KW-0969">Cilium</keyword>
<keyword evidence="3" id="KW-0175">Coiled coil</keyword>
<evidence type="ECO:0000259" key="7">
    <source>
        <dbReference type="Pfam" id="PF07195"/>
    </source>
</evidence>
<evidence type="ECO:0000256" key="1">
    <source>
        <dbReference type="ARBA" id="ARBA00009764"/>
    </source>
</evidence>
<protein>
    <recommendedName>
        <fullName evidence="5">Flagellar hook-associated protein 2</fullName>
        <shortName evidence="5">HAP2</shortName>
    </recommendedName>
    <alternativeName>
        <fullName evidence="5">Flagellar cap protein</fullName>
    </alternativeName>
</protein>
<evidence type="ECO:0000256" key="2">
    <source>
        <dbReference type="ARBA" id="ARBA00011255"/>
    </source>
</evidence>
<dbReference type="GO" id="GO:0005576">
    <property type="term" value="C:extracellular region"/>
    <property type="evidence" value="ECO:0007669"/>
    <property type="project" value="UniProtKB-SubCell"/>
</dbReference>
<accession>A0A1T5JWJ5</accession>
<dbReference type="Pfam" id="PF02465">
    <property type="entry name" value="FliD_N"/>
    <property type="match status" value="1"/>
</dbReference>
<dbReference type="GO" id="GO:0009421">
    <property type="term" value="C:bacterial-type flagellum filament cap"/>
    <property type="evidence" value="ECO:0007669"/>
    <property type="project" value="InterPro"/>
</dbReference>
<keyword evidence="8" id="KW-0966">Cell projection</keyword>
<evidence type="ECO:0000313" key="8">
    <source>
        <dbReference type="EMBL" id="SKC55771.1"/>
    </source>
</evidence>
<proteinExistence type="inferred from homology"/>
<dbReference type="PANTHER" id="PTHR30288">
    <property type="entry name" value="FLAGELLAR CAP/ASSEMBLY PROTEIN FLID"/>
    <property type="match status" value="1"/>
</dbReference>
<dbReference type="Pfam" id="PF07195">
    <property type="entry name" value="FliD_C"/>
    <property type="match status" value="1"/>
</dbReference>
<keyword evidence="9" id="KW-1185">Reference proteome</keyword>
<name>A0A1T5JWJ5_9FIRM</name>
<dbReference type="AlphaFoldDB" id="A0A1T5JWJ5"/>
<feature type="domain" description="Flagellar hook-associated protein 2 C-terminal" evidence="7">
    <location>
        <begin position="264"/>
        <end position="548"/>
    </location>
</feature>
<dbReference type="GO" id="GO:0007155">
    <property type="term" value="P:cell adhesion"/>
    <property type="evidence" value="ECO:0007669"/>
    <property type="project" value="InterPro"/>
</dbReference>
<evidence type="ECO:0000313" key="9">
    <source>
        <dbReference type="Proteomes" id="UP000190285"/>
    </source>
</evidence>